<reference evidence="1 2" key="1">
    <citation type="submission" date="2016-03" db="EMBL/GenBank/DDBJ databases">
        <title>EvidentialGene: Evidence-directed Construction of Genes on Genomes.</title>
        <authorList>
            <person name="Gilbert D.G."/>
            <person name="Choi J.-H."/>
            <person name="Mockaitis K."/>
            <person name="Colbourne J."/>
            <person name="Pfrender M."/>
        </authorList>
    </citation>
    <scope>NUCLEOTIDE SEQUENCE [LARGE SCALE GENOMIC DNA]</scope>
    <source>
        <strain evidence="1 2">Xinb3</strain>
        <tissue evidence="1">Complete organism</tissue>
    </source>
</reference>
<dbReference type="InterPro" id="IPR008983">
    <property type="entry name" value="Tumour_necrosis_fac-like_dom"/>
</dbReference>
<evidence type="ECO:0000313" key="1">
    <source>
        <dbReference type="EMBL" id="KZS10169.1"/>
    </source>
</evidence>
<name>A0A164T3B4_9CRUS</name>
<dbReference type="AlphaFoldDB" id="A0A164T3B4"/>
<evidence type="ECO:0000313" key="2">
    <source>
        <dbReference type="Proteomes" id="UP000076858"/>
    </source>
</evidence>
<proteinExistence type="predicted"/>
<dbReference type="OrthoDB" id="10394273at2759"/>
<keyword evidence="2" id="KW-1185">Reference proteome</keyword>
<dbReference type="EMBL" id="LRGB01001877">
    <property type="protein sequence ID" value="KZS10169.1"/>
    <property type="molecule type" value="Genomic_DNA"/>
</dbReference>
<evidence type="ECO:0008006" key="3">
    <source>
        <dbReference type="Google" id="ProtNLM"/>
    </source>
</evidence>
<protein>
    <recommendedName>
        <fullName evidence="3">C1q domain-containing protein</fullName>
    </recommendedName>
</protein>
<organism evidence="1 2">
    <name type="scientific">Daphnia magna</name>
    <dbReference type="NCBI Taxonomy" id="35525"/>
    <lineage>
        <taxon>Eukaryota</taxon>
        <taxon>Metazoa</taxon>
        <taxon>Ecdysozoa</taxon>
        <taxon>Arthropoda</taxon>
        <taxon>Crustacea</taxon>
        <taxon>Branchiopoda</taxon>
        <taxon>Diplostraca</taxon>
        <taxon>Cladocera</taxon>
        <taxon>Anomopoda</taxon>
        <taxon>Daphniidae</taxon>
        <taxon>Daphnia</taxon>
    </lineage>
</organism>
<comment type="caution">
    <text evidence="1">The sequence shown here is derived from an EMBL/GenBank/DDBJ whole genome shotgun (WGS) entry which is preliminary data.</text>
</comment>
<accession>A0A164T3B4</accession>
<dbReference type="SUPFAM" id="SSF49842">
    <property type="entry name" value="TNF-like"/>
    <property type="match status" value="1"/>
</dbReference>
<dbReference type="Proteomes" id="UP000076858">
    <property type="component" value="Unassembled WGS sequence"/>
</dbReference>
<dbReference type="Gene3D" id="2.60.120.40">
    <property type="match status" value="1"/>
</dbReference>
<sequence>MKNNQTTSIFLSDKTKMTFTGYTIAGIDGSATELKADALSAWRTNVYIGTVFGTPSKAKANSNETCDKNKQADGITFNVSTKQRTRQNSTVTYAYQHHTNHQNVTFLAIRGVFTVYAPGPYLFNINDVLLTAGNRHSGTMVRLLVNGIIRAVAYDRLRISNLPIVLLNLERGDRVRVFVSAQIHVNGTDDDYTQFSDINWL</sequence>
<gene>
    <name evidence="1" type="ORF">APZ42_025479</name>
</gene>